<sequence>MALPTCVPATPTSFHLLYRGRKQLMASTPGHNQPVRDNKWLRRTRSTAGVEGGATVTERATWDQSRSVLAEQPLSSILLLPFTPAVSSPLNPTRLRAASPVQSSDRRQPESDSAQTASPRPYLRFPPSLYLRSKTRSTPDLHTQASRSPSTPLTVNDLGTDYTRYFKPFSDGIKTSSRSRRTSVSERRSRVKLALTTPPPRVTSVNPFLTPVAPGTGASQGSSTLYDVERNASFMDDRLVAPYEEKGMASWPLVCDQKEPDDEMHLPRDDDDIRFRPRIRDYFTKDSIVSTIGLVLVISGLMFIFVGLPVLSAVGLIDYNSAYGMPLSMLPYYWVPHTWATVNNRRYPLLVNTRKGLIDPDTPKTVKTRKGEHGDDYILVFSDEFNEDDRSFYEGDDPYFFAPNIWYGATQDLEWYDADAVTTSHGSLQMRLEEFFNHELKFRSGMLNSWNQLCFKGGIFEVSVSLPGPAGVQGLWPGAWTMGNLGRPGYLSTTDGLWPYTYQACDAGITPNQSSPDGLSHLPGQRLPSCTCPGEDHPTPGTGRGAPEIDVIEAGAFPGYPGPQGLPIATQSYQVAPFDINYYPNYNFTAFPDLTLSGLNTYTGGPFQQAISATTVLNKDWYDNKQYQRFSFEYVPGQGKEAYILWKVGDQTMFLLDGRAIGANGNIQARQISEEPMSLVLNLGFSNSWTYIDWKNLVFPTTMHVDYVRWYQKKGEKMVTCNPPGFETTEYIEKHAKAYQNPNYTLWDQTGYVWPKNQLNSEC</sequence>
<keyword evidence="12" id="KW-0378">Hydrolase</keyword>
<comment type="subcellular location">
    <subcellularLocation>
        <location evidence="1">Membrane</location>
        <topology evidence="1">Single-pass type II membrane protein</topology>
    </subcellularLocation>
</comment>
<keyword evidence="3 10" id="KW-0812">Transmembrane</keyword>
<dbReference type="OrthoDB" id="412647at2759"/>
<name>M2UJM8_COCH5</name>
<comment type="similarity">
    <text evidence="2">Belongs to the SKN1/KRE6 family.</text>
</comment>
<proteinExistence type="inferred from homology"/>
<reference evidence="13" key="2">
    <citation type="journal article" date="2013" name="PLoS Genet.">
        <title>Comparative genome structure, secondary metabolite, and effector coding capacity across Cochliobolus pathogens.</title>
        <authorList>
            <person name="Condon B.J."/>
            <person name="Leng Y."/>
            <person name="Wu D."/>
            <person name="Bushley K.E."/>
            <person name="Ohm R.A."/>
            <person name="Otillar R."/>
            <person name="Martin J."/>
            <person name="Schackwitz W."/>
            <person name="Grimwood J."/>
            <person name="MohdZainudin N."/>
            <person name="Xue C."/>
            <person name="Wang R."/>
            <person name="Manning V.A."/>
            <person name="Dhillon B."/>
            <person name="Tu Z.J."/>
            <person name="Steffenson B.J."/>
            <person name="Salamov A."/>
            <person name="Sun H."/>
            <person name="Lowry S."/>
            <person name="LaButti K."/>
            <person name="Han J."/>
            <person name="Copeland A."/>
            <person name="Lindquist E."/>
            <person name="Barry K."/>
            <person name="Schmutz J."/>
            <person name="Baker S.E."/>
            <person name="Ciuffetti L.M."/>
            <person name="Grigoriev I.V."/>
            <person name="Zhong S."/>
            <person name="Turgeon B.G."/>
        </authorList>
    </citation>
    <scope>NUCLEOTIDE SEQUENCE [LARGE SCALE GENOMIC DNA]</scope>
    <source>
        <strain evidence="13">C5 / ATCC 48332 / race O</strain>
    </source>
</reference>
<dbReference type="AlphaFoldDB" id="M2UJM8"/>
<dbReference type="HOGENOM" id="CLU_010811_4_2_1"/>
<evidence type="ECO:0000256" key="8">
    <source>
        <dbReference type="ARBA" id="ARBA00023316"/>
    </source>
</evidence>
<keyword evidence="5 10" id="KW-1133">Transmembrane helix</keyword>
<evidence type="ECO:0000259" key="11">
    <source>
        <dbReference type="PROSITE" id="PS51762"/>
    </source>
</evidence>
<gene>
    <name evidence="12" type="ORF">COCHEDRAFT_1212518</name>
</gene>
<feature type="domain" description="GH16" evidence="11">
    <location>
        <begin position="340"/>
        <end position="716"/>
    </location>
</feature>
<keyword evidence="6 10" id="KW-0472">Membrane</keyword>
<keyword evidence="4" id="KW-0735">Signal-anchor</keyword>
<evidence type="ECO:0000313" key="12">
    <source>
        <dbReference type="EMBL" id="EMD93846.1"/>
    </source>
</evidence>
<evidence type="ECO:0000256" key="6">
    <source>
        <dbReference type="ARBA" id="ARBA00023136"/>
    </source>
</evidence>
<feature type="transmembrane region" description="Helical" evidence="10">
    <location>
        <begin position="288"/>
        <end position="311"/>
    </location>
</feature>
<feature type="compositionally biased region" description="Polar residues" evidence="9">
    <location>
        <begin position="136"/>
        <end position="154"/>
    </location>
</feature>
<evidence type="ECO:0000256" key="7">
    <source>
        <dbReference type="ARBA" id="ARBA00023180"/>
    </source>
</evidence>
<feature type="region of interest" description="Disordered" evidence="9">
    <location>
        <begin position="89"/>
        <end position="157"/>
    </location>
</feature>
<evidence type="ECO:0000256" key="2">
    <source>
        <dbReference type="ARBA" id="ARBA00010962"/>
    </source>
</evidence>
<dbReference type="Gene3D" id="2.60.120.200">
    <property type="match status" value="1"/>
</dbReference>
<keyword evidence="13" id="KW-1185">Reference proteome</keyword>
<accession>M2UJM8</accession>
<evidence type="ECO:0000256" key="5">
    <source>
        <dbReference type="ARBA" id="ARBA00022989"/>
    </source>
</evidence>
<dbReference type="PANTHER" id="PTHR31361">
    <property type="entry name" value="BETA-GLUCAN SYNTHESIS-ASSOCIATED PROTEIN KRE6-RELATED"/>
    <property type="match status" value="1"/>
</dbReference>
<evidence type="ECO:0000313" key="13">
    <source>
        <dbReference type="Proteomes" id="UP000016936"/>
    </source>
</evidence>
<dbReference type="SUPFAM" id="SSF49899">
    <property type="entry name" value="Concanavalin A-like lectins/glucanases"/>
    <property type="match status" value="1"/>
</dbReference>
<protein>
    <submittedName>
        <fullName evidence="12">Glycoside hydrolase family 16 protein</fullName>
    </submittedName>
</protein>
<dbReference type="GO" id="GO:0015926">
    <property type="term" value="F:glucosidase activity"/>
    <property type="evidence" value="ECO:0007669"/>
    <property type="project" value="TreeGrafter"/>
</dbReference>
<dbReference type="InterPro" id="IPR013320">
    <property type="entry name" value="ConA-like_dom_sf"/>
</dbReference>
<dbReference type="GO" id="GO:0005789">
    <property type="term" value="C:endoplasmic reticulum membrane"/>
    <property type="evidence" value="ECO:0007669"/>
    <property type="project" value="TreeGrafter"/>
</dbReference>
<dbReference type="PANTHER" id="PTHR31361:SF14">
    <property type="entry name" value="GH16 DOMAIN-CONTAINING PROTEIN"/>
    <property type="match status" value="1"/>
</dbReference>
<evidence type="ECO:0000256" key="9">
    <source>
        <dbReference type="SAM" id="MobiDB-lite"/>
    </source>
</evidence>
<dbReference type="EMBL" id="KB445573">
    <property type="protein sequence ID" value="EMD93846.1"/>
    <property type="molecule type" value="Genomic_DNA"/>
</dbReference>
<dbReference type="InterPro" id="IPR005629">
    <property type="entry name" value="Skn1/Kre6/Sbg1"/>
</dbReference>
<dbReference type="OMA" id="YQACDVG"/>
<dbReference type="GO" id="GO:0006078">
    <property type="term" value="P:(1-&gt;6)-beta-D-glucan biosynthetic process"/>
    <property type="evidence" value="ECO:0007669"/>
    <property type="project" value="TreeGrafter"/>
</dbReference>
<evidence type="ECO:0000256" key="10">
    <source>
        <dbReference type="SAM" id="Phobius"/>
    </source>
</evidence>
<evidence type="ECO:0000256" key="3">
    <source>
        <dbReference type="ARBA" id="ARBA00022692"/>
    </source>
</evidence>
<dbReference type="GO" id="GO:0031505">
    <property type="term" value="P:fungal-type cell wall organization"/>
    <property type="evidence" value="ECO:0007669"/>
    <property type="project" value="TreeGrafter"/>
</dbReference>
<evidence type="ECO:0000256" key="1">
    <source>
        <dbReference type="ARBA" id="ARBA00004606"/>
    </source>
</evidence>
<dbReference type="eggNOG" id="ENOG502QR13">
    <property type="taxonomic scope" value="Eukaryota"/>
</dbReference>
<dbReference type="Pfam" id="PF03935">
    <property type="entry name" value="SKN1_KRE6_Sbg1"/>
    <property type="match status" value="1"/>
</dbReference>
<reference evidence="12 13" key="1">
    <citation type="journal article" date="2012" name="PLoS Pathog.">
        <title>Diverse lifestyles and strategies of plant pathogenesis encoded in the genomes of eighteen Dothideomycetes fungi.</title>
        <authorList>
            <person name="Ohm R.A."/>
            <person name="Feau N."/>
            <person name="Henrissat B."/>
            <person name="Schoch C.L."/>
            <person name="Horwitz B.A."/>
            <person name="Barry K.W."/>
            <person name="Condon B.J."/>
            <person name="Copeland A.C."/>
            <person name="Dhillon B."/>
            <person name="Glaser F."/>
            <person name="Hesse C.N."/>
            <person name="Kosti I."/>
            <person name="LaButti K."/>
            <person name="Lindquist E.A."/>
            <person name="Lucas S."/>
            <person name="Salamov A.A."/>
            <person name="Bradshaw R.E."/>
            <person name="Ciuffetti L."/>
            <person name="Hamelin R.C."/>
            <person name="Kema G.H.J."/>
            <person name="Lawrence C."/>
            <person name="Scott J.A."/>
            <person name="Spatafora J.W."/>
            <person name="Turgeon B.G."/>
            <person name="de Wit P.J.G.M."/>
            <person name="Zhong S."/>
            <person name="Goodwin S.B."/>
            <person name="Grigoriev I.V."/>
        </authorList>
    </citation>
    <scope>NUCLEOTIDE SEQUENCE [LARGE SCALE GENOMIC DNA]</scope>
    <source>
        <strain evidence="13">C5 / ATCC 48332 / race O</strain>
    </source>
</reference>
<keyword evidence="8" id="KW-0961">Cell wall biogenesis/degradation</keyword>
<organism evidence="12 13">
    <name type="scientific">Cochliobolus heterostrophus (strain C5 / ATCC 48332 / race O)</name>
    <name type="common">Southern corn leaf blight fungus</name>
    <name type="synonym">Bipolaris maydis</name>
    <dbReference type="NCBI Taxonomy" id="701091"/>
    <lineage>
        <taxon>Eukaryota</taxon>
        <taxon>Fungi</taxon>
        <taxon>Dikarya</taxon>
        <taxon>Ascomycota</taxon>
        <taxon>Pezizomycotina</taxon>
        <taxon>Dothideomycetes</taxon>
        <taxon>Pleosporomycetidae</taxon>
        <taxon>Pleosporales</taxon>
        <taxon>Pleosporineae</taxon>
        <taxon>Pleosporaceae</taxon>
        <taxon>Bipolaris</taxon>
    </lineage>
</organism>
<evidence type="ECO:0000256" key="4">
    <source>
        <dbReference type="ARBA" id="ARBA00022968"/>
    </source>
</evidence>
<dbReference type="GO" id="GO:0005886">
    <property type="term" value="C:plasma membrane"/>
    <property type="evidence" value="ECO:0007669"/>
    <property type="project" value="TreeGrafter"/>
</dbReference>
<keyword evidence="7" id="KW-0325">Glycoprotein</keyword>
<dbReference type="InterPro" id="IPR000757">
    <property type="entry name" value="Beta-glucanase-like"/>
</dbReference>
<dbReference type="PROSITE" id="PS51762">
    <property type="entry name" value="GH16_2"/>
    <property type="match status" value="1"/>
</dbReference>
<dbReference type="Proteomes" id="UP000016936">
    <property type="component" value="Unassembled WGS sequence"/>
</dbReference>